<dbReference type="GO" id="GO:0045893">
    <property type="term" value="P:positive regulation of DNA-templated transcription"/>
    <property type="evidence" value="ECO:0007669"/>
    <property type="project" value="TreeGrafter"/>
</dbReference>
<evidence type="ECO:0000256" key="1">
    <source>
        <dbReference type="SAM" id="Phobius"/>
    </source>
</evidence>
<keyword evidence="1" id="KW-0472">Membrane</keyword>
<organism evidence="2 3">
    <name type="scientific">Globodera rostochiensis</name>
    <name type="common">Golden nematode worm</name>
    <name type="synonym">Heterodera rostochiensis</name>
    <dbReference type="NCBI Taxonomy" id="31243"/>
    <lineage>
        <taxon>Eukaryota</taxon>
        <taxon>Metazoa</taxon>
        <taxon>Ecdysozoa</taxon>
        <taxon>Nematoda</taxon>
        <taxon>Chromadorea</taxon>
        <taxon>Rhabditida</taxon>
        <taxon>Tylenchina</taxon>
        <taxon>Tylenchomorpha</taxon>
        <taxon>Tylenchoidea</taxon>
        <taxon>Heteroderidae</taxon>
        <taxon>Heteroderinae</taxon>
        <taxon>Globodera</taxon>
    </lineage>
</organism>
<accession>A0A914HE88</accession>
<name>A0A914HE88_GLORO</name>
<dbReference type="Proteomes" id="UP000887572">
    <property type="component" value="Unplaced"/>
</dbReference>
<feature type="transmembrane region" description="Helical" evidence="1">
    <location>
        <begin position="640"/>
        <end position="662"/>
    </location>
</feature>
<feature type="transmembrane region" description="Helical" evidence="1">
    <location>
        <begin position="583"/>
        <end position="608"/>
    </location>
</feature>
<feature type="transmembrane region" description="Helical" evidence="1">
    <location>
        <begin position="529"/>
        <end position="551"/>
    </location>
</feature>
<dbReference type="WBParaSite" id="Gr19_v10_g16331.t1">
    <property type="protein sequence ID" value="Gr19_v10_g16331.t1"/>
    <property type="gene ID" value="Gr19_v10_g16331"/>
</dbReference>
<protein>
    <submittedName>
        <fullName evidence="3">Uncharacterized protein</fullName>
    </submittedName>
</protein>
<proteinExistence type="predicted"/>
<reference evidence="3" key="1">
    <citation type="submission" date="2022-11" db="UniProtKB">
        <authorList>
            <consortium name="WormBaseParasite"/>
        </authorList>
    </citation>
    <scope>IDENTIFICATION</scope>
</reference>
<dbReference type="PANTHER" id="PTHR12963:SF4">
    <property type="entry name" value="ACTIVATING SIGNAL COINTEGRATOR 1"/>
    <property type="match status" value="1"/>
</dbReference>
<dbReference type="InterPro" id="IPR039128">
    <property type="entry name" value="TRIP4-like"/>
</dbReference>
<evidence type="ECO:0000313" key="3">
    <source>
        <dbReference type="WBParaSite" id="Gr19_v10_g16331.t1"/>
    </source>
</evidence>
<evidence type="ECO:0000313" key="2">
    <source>
        <dbReference type="Proteomes" id="UP000887572"/>
    </source>
</evidence>
<dbReference type="PANTHER" id="PTHR12963">
    <property type="entry name" value="THYROID RECEPTOR INTERACTING PROTEIN RELATED"/>
    <property type="match status" value="1"/>
</dbReference>
<dbReference type="AlphaFoldDB" id="A0A914HE88"/>
<keyword evidence="1" id="KW-1133">Transmembrane helix</keyword>
<dbReference type="GO" id="GO:0005634">
    <property type="term" value="C:nucleus"/>
    <property type="evidence" value="ECO:0007669"/>
    <property type="project" value="TreeGrafter"/>
</dbReference>
<feature type="transmembrane region" description="Helical" evidence="1">
    <location>
        <begin position="557"/>
        <end position="576"/>
    </location>
</feature>
<sequence>MGKTEYKTVDAGNIAAHLRPGRHACNCQARVHSLEGSGRCFCCKRLVCTRDERTIIERRDKESLRLLRRLLDDQNIASVDLVALNTSVPSTVVSLSALGKSIEAANAYKQKLLKADKDQEVTRVNDLQADYFSLEHNPYLTVAEREAIVRRKEELRQLSLSVKKNILVDLDVSTGSMQEQKQKPIKTVDDPILQSILVSSAARNLDQSVSADSLQQMEGKNALDTLKLKYVDKLDGMEAPRATEKLGTARHDNGNKSPPRSLQRLFCVALKQPFAGRLLELALSAKQPFCAIPWLHCVKHRGPILVAALGDDAAIEYFNGEESIHKEAKENVALYRKSAILGKALLFDCITLEEFNREHSEVPFVRPLRNSFVILLTDVEALSTPIPHNYPSEFFAVHRSMVNAVNLALVNGGGVFEETGRYLQETIGHSPRQHWTREGNASRRILSFLFFCFKNKSVHIITLHCPALFSPITFLHCGRQTKVSIRQFQSLHILCPNCCEGMEKGKHRVNSQIRRSIARGRGGDASSGYLQRVTFIILAIYLFLSACLALFSYPLSITSVIVPLLVVTITICAAMNSRTEETLWLCAIASAIGAFGKMVAIIAFSSIFGFTRGLGTVEGRRREVVKPPQSAEDAMRSDRWLTHFFVVLLMGEALLMLLIACIRCNLNFLKKCIRLDPY</sequence>
<keyword evidence="2" id="KW-1185">Reference proteome</keyword>
<keyword evidence="1" id="KW-0812">Transmembrane</keyword>